<dbReference type="SUPFAM" id="SSF109604">
    <property type="entry name" value="HD-domain/PDEase-like"/>
    <property type="match status" value="1"/>
</dbReference>
<dbReference type="Gene3D" id="3.30.450.40">
    <property type="match status" value="1"/>
</dbReference>
<dbReference type="Gene3D" id="3.30.70.270">
    <property type="match status" value="1"/>
</dbReference>
<gene>
    <name evidence="5" type="ORF">ENF32_03465</name>
</gene>
<dbReference type="Pfam" id="PF13458">
    <property type="entry name" value="Peripla_BP_6"/>
    <property type="match status" value="1"/>
</dbReference>
<dbReference type="InterPro" id="IPR037522">
    <property type="entry name" value="HD_GYP_dom"/>
</dbReference>
<dbReference type="SUPFAM" id="SSF53822">
    <property type="entry name" value="Periplasmic binding protein-like I"/>
    <property type="match status" value="1"/>
</dbReference>
<dbReference type="PANTHER" id="PTHR43155">
    <property type="entry name" value="CYCLIC DI-GMP PHOSPHODIESTERASE PA4108-RELATED"/>
    <property type="match status" value="1"/>
</dbReference>
<dbReference type="InterPro" id="IPR028081">
    <property type="entry name" value="Leu-bd"/>
</dbReference>
<dbReference type="Pfam" id="PF00990">
    <property type="entry name" value="GGDEF"/>
    <property type="match status" value="1"/>
</dbReference>
<evidence type="ECO:0000256" key="1">
    <source>
        <dbReference type="ARBA" id="ARBA00010062"/>
    </source>
</evidence>
<dbReference type="Pfam" id="PF13487">
    <property type="entry name" value="HD_5"/>
    <property type="match status" value="1"/>
</dbReference>
<dbReference type="InterPro" id="IPR003018">
    <property type="entry name" value="GAF"/>
</dbReference>
<dbReference type="EMBL" id="DQWS01000131">
    <property type="protein sequence ID" value="HDD53110.1"/>
    <property type="molecule type" value="Genomic_DNA"/>
</dbReference>
<dbReference type="SUPFAM" id="SSF55073">
    <property type="entry name" value="Nucleotide cyclase"/>
    <property type="match status" value="1"/>
</dbReference>
<dbReference type="SMART" id="SM00065">
    <property type="entry name" value="GAF"/>
    <property type="match status" value="1"/>
</dbReference>
<feature type="domain" description="HD-GYP" evidence="4">
    <location>
        <begin position="159"/>
        <end position="354"/>
    </location>
</feature>
<comment type="similarity">
    <text evidence="1">Belongs to the leucine-binding protein family.</text>
</comment>
<dbReference type="Proteomes" id="UP000885690">
    <property type="component" value="Unassembled WGS sequence"/>
</dbReference>
<dbReference type="CDD" id="cd01949">
    <property type="entry name" value="GGDEF"/>
    <property type="match status" value="1"/>
</dbReference>
<dbReference type="CDD" id="cd00077">
    <property type="entry name" value="HDc"/>
    <property type="match status" value="1"/>
</dbReference>
<dbReference type="InterPro" id="IPR003607">
    <property type="entry name" value="HD/PDEase_dom"/>
</dbReference>
<dbReference type="PROSITE" id="PS50887">
    <property type="entry name" value="GGDEF"/>
    <property type="match status" value="1"/>
</dbReference>
<dbReference type="InterPro" id="IPR029016">
    <property type="entry name" value="GAF-like_dom_sf"/>
</dbReference>
<dbReference type="SUPFAM" id="SSF55781">
    <property type="entry name" value="GAF domain-like"/>
    <property type="match status" value="1"/>
</dbReference>
<evidence type="ECO:0000259" key="3">
    <source>
        <dbReference type="PROSITE" id="PS50887"/>
    </source>
</evidence>
<dbReference type="PROSITE" id="PS51832">
    <property type="entry name" value="HD_GYP"/>
    <property type="match status" value="1"/>
</dbReference>
<dbReference type="Pfam" id="PF01590">
    <property type="entry name" value="GAF"/>
    <property type="match status" value="1"/>
</dbReference>
<feature type="non-terminal residue" evidence="5">
    <location>
        <position position="795"/>
    </location>
</feature>
<dbReference type="PANTHER" id="PTHR43155:SF2">
    <property type="entry name" value="CYCLIC DI-GMP PHOSPHODIESTERASE PA4108"/>
    <property type="match status" value="1"/>
</dbReference>
<feature type="domain" description="GGDEF" evidence="3">
    <location>
        <begin position="516"/>
        <end position="647"/>
    </location>
</feature>
<accession>A0A7C0U6Q8</accession>
<dbReference type="AlphaFoldDB" id="A0A7C0U6Q8"/>
<evidence type="ECO:0000313" key="5">
    <source>
        <dbReference type="EMBL" id="HDD53110.1"/>
    </source>
</evidence>
<name>A0A7C0U6Q8_9BACT</name>
<evidence type="ECO:0000256" key="2">
    <source>
        <dbReference type="ARBA" id="ARBA00022729"/>
    </source>
</evidence>
<dbReference type="SMART" id="SM00471">
    <property type="entry name" value="HDc"/>
    <property type="match status" value="1"/>
</dbReference>
<keyword evidence="2" id="KW-0732">Signal</keyword>
<dbReference type="Gene3D" id="3.40.50.2300">
    <property type="match status" value="2"/>
</dbReference>
<dbReference type="NCBIfam" id="TIGR00254">
    <property type="entry name" value="GGDEF"/>
    <property type="match status" value="1"/>
</dbReference>
<evidence type="ECO:0000259" key="4">
    <source>
        <dbReference type="PROSITE" id="PS51832"/>
    </source>
</evidence>
<reference evidence="5" key="1">
    <citation type="journal article" date="2020" name="mSystems">
        <title>Genome- and Community-Level Interaction Insights into Carbon Utilization and Element Cycling Functions of Hydrothermarchaeota in Hydrothermal Sediment.</title>
        <authorList>
            <person name="Zhou Z."/>
            <person name="Liu Y."/>
            <person name="Xu W."/>
            <person name="Pan J."/>
            <person name="Luo Z.H."/>
            <person name="Li M."/>
        </authorList>
    </citation>
    <scope>NUCLEOTIDE SEQUENCE [LARGE SCALE GENOMIC DNA]</scope>
    <source>
        <strain evidence="5">HyVt-115</strain>
    </source>
</reference>
<comment type="caution">
    <text evidence="5">The sequence shown here is derived from an EMBL/GenBank/DDBJ whole genome shotgun (WGS) entry which is preliminary data.</text>
</comment>
<dbReference type="InterPro" id="IPR028082">
    <property type="entry name" value="Peripla_BP_I"/>
</dbReference>
<dbReference type="Gene3D" id="1.10.3210.10">
    <property type="entry name" value="Hypothetical protein af1432"/>
    <property type="match status" value="1"/>
</dbReference>
<protein>
    <submittedName>
        <fullName evidence="5">Diguanylate cyclase</fullName>
    </submittedName>
</protein>
<dbReference type="InterPro" id="IPR029787">
    <property type="entry name" value="Nucleotide_cyclase"/>
</dbReference>
<dbReference type="InterPro" id="IPR043128">
    <property type="entry name" value="Rev_trsase/Diguanyl_cyclase"/>
</dbReference>
<dbReference type="SMART" id="SM00267">
    <property type="entry name" value="GGDEF"/>
    <property type="match status" value="1"/>
</dbReference>
<organism evidence="5">
    <name type="scientific">Thermosulfidibacter takaii</name>
    <dbReference type="NCBI Taxonomy" id="412593"/>
    <lineage>
        <taxon>Bacteria</taxon>
        <taxon>Pseudomonadati</taxon>
        <taxon>Thermosulfidibacterota</taxon>
        <taxon>Thermosulfidibacteria</taxon>
        <taxon>Thermosulfidibacterales</taxon>
        <taxon>Thermosulfidibacteraceae</taxon>
    </lineage>
</organism>
<proteinExistence type="inferred from homology"/>
<sequence>MGDVQKDLFVLVEALRSLFTGEDLEDSLAKAVPLLKDFLKADFMSLFLWKEKEGVLVPVVVEGRPLETIPSRITLGEGITGRVAEGKRALWVEDCRKDPRVHPQCRHWAASLMSSPLFVEDRLYGVLTVARTKGKREFTTEEFRIFQELARYLSGFLELDRLLEDGYHAFALAVEAREPGFKGHSLAVARISMDLARKAGMDCGERKMLYWVALLHDVGKVGVPDVTLVKPLPLDKREKLVVSLHSQLGAALISLVEPLKGAVPWVLHHHERWDGKGYPSGLEGEEIPLASRIIHLAESFHAMVLSLPYGEALSRERVKKELLSGRGRQWDPHLVDLFLGDFDRYWAILHECMESPYPKELEEVHSEVTHILFSIEILKDLSSLIVSMSHASVVASIQAVLERLALHLGWQGVSLLDEHGRVLATVNTGDKLLEPPSEEKGEILEIRWGGYTYFLKVKGRVSSQEKQVLETLEGFLASLMGLLFHGEGKILRDELTGSYTLSSIKEFFSSVAPQVQRMAVVLLDLDGFKEVNDRFGHEMGNKVLQRLVSVIEENLRDSDLMGRYGGDEFVILLPRVDKKEADRIIGRIRRTVEDAVLVKGVPPVTFSFGVALFPDEGKDVCGLLKLADRRMYREKALRKEKMKRELRKGALKLGQSCALTGSSAFLGQEYRKGLELGFRWGEERYGERVELVTLDDRYEPDLCALNTEKLLKEDGVFALVGYVGTPTSAVVAPLAERSGIPFIFPLSGALFLRWPTKRWIFNLRPSYHQEVEAMIRGLVEEMGVEEVGIFYQDDT</sequence>
<dbReference type="InterPro" id="IPR000160">
    <property type="entry name" value="GGDEF_dom"/>
</dbReference>